<protein>
    <submittedName>
        <fullName evidence="3">Uncharacterized protein LOC102808290</fullName>
    </submittedName>
</protein>
<feature type="transmembrane region" description="Helical" evidence="1">
    <location>
        <begin position="292"/>
        <end position="314"/>
    </location>
</feature>
<feature type="transmembrane region" description="Helical" evidence="1">
    <location>
        <begin position="64"/>
        <end position="81"/>
    </location>
</feature>
<dbReference type="InterPro" id="IPR032751">
    <property type="entry name" value="Fuseless"/>
</dbReference>
<evidence type="ECO:0000313" key="3">
    <source>
        <dbReference type="RefSeq" id="XP_006824215.1"/>
    </source>
</evidence>
<feature type="transmembrane region" description="Helical" evidence="1">
    <location>
        <begin position="223"/>
        <end position="245"/>
    </location>
</feature>
<gene>
    <name evidence="3" type="primary">LOC102808290</name>
</gene>
<feature type="transmembrane region" description="Helical" evidence="1">
    <location>
        <begin position="21"/>
        <end position="44"/>
    </location>
</feature>
<dbReference type="GeneID" id="102808290"/>
<reference evidence="3" key="1">
    <citation type="submission" date="2025-08" db="UniProtKB">
        <authorList>
            <consortium name="RefSeq"/>
        </authorList>
    </citation>
    <scope>IDENTIFICATION</scope>
    <source>
        <tissue evidence="3">Testes</tissue>
    </source>
</reference>
<name>A0ABM0MW24_SACKO</name>
<dbReference type="RefSeq" id="XP_006824215.1">
    <property type="nucleotide sequence ID" value="XM_006824152.1"/>
</dbReference>
<keyword evidence="1" id="KW-0812">Transmembrane</keyword>
<keyword evidence="2" id="KW-1185">Reference proteome</keyword>
<feature type="transmembrane region" description="Helical" evidence="1">
    <location>
        <begin position="102"/>
        <end position="126"/>
    </location>
</feature>
<dbReference type="Proteomes" id="UP000694865">
    <property type="component" value="Unplaced"/>
</dbReference>
<evidence type="ECO:0000256" key="1">
    <source>
        <dbReference type="SAM" id="Phobius"/>
    </source>
</evidence>
<accession>A0ABM0MW24</accession>
<feature type="transmembrane region" description="Helical" evidence="1">
    <location>
        <begin position="132"/>
        <end position="151"/>
    </location>
</feature>
<feature type="transmembrane region" description="Helical" evidence="1">
    <location>
        <begin position="266"/>
        <end position="286"/>
    </location>
</feature>
<dbReference type="PANTHER" id="PTHR35270:SF2">
    <property type="entry name" value="FUSELESS, ISOFORM A"/>
    <property type="match status" value="1"/>
</dbReference>
<evidence type="ECO:0000313" key="2">
    <source>
        <dbReference type="Proteomes" id="UP000694865"/>
    </source>
</evidence>
<keyword evidence="1" id="KW-0472">Membrane</keyword>
<feature type="transmembrane region" description="Helical" evidence="1">
    <location>
        <begin position="182"/>
        <end position="203"/>
    </location>
</feature>
<dbReference type="Pfam" id="PF15993">
    <property type="entry name" value="Fuseless"/>
    <property type="match status" value="1"/>
</dbReference>
<dbReference type="PANTHER" id="PTHR35270">
    <property type="entry name" value="FUSELESS, ISOFORM A"/>
    <property type="match status" value="1"/>
</dbReference>
<organism evidence="2 3">
    <name type="scientific">Saccoglossus kowalevskii</name>
    <name type="common">Acorn worm</name>
    <dbReference type="NCBI Taxonomy" id="10224"/>
    <lineage>
        <taxon>Eukaryota</taxon>
        <taxon>Metazoa</taxon>
        <taxon>Hemichordata</taxon>
        <taxon>Enteropneusta</taxon>
        <taxon>Harrimaniidae</taxon>
        <taxon>Saccoglossus</taxon>
    </lineage>
</organism>
<sequence>MSDRQHQVASKVSRCTPLVRGLMVTFADAWAVIVLIGPLTIAFWWSTWTIMDVILSSTGKPDTFLISICVGFVVPSLFIPLQSVLIGNIQRRNFAWYTVPRMYVYILSLAVVSLWRGAWGICEFYIGESKLVYVYVGIISYVILWSTRVSYTGVSSPVTLDLDIEIDYYRIKTRFYARGGNFVLRVISIIISVALTAIGGLTWQSVWTLLDHFIYPENELVSFSIFLAIAIILVQLTFTLTPFAIPTLQDIYSVKARILYENLWNVVRLVESILLWRCGWILYDLFDLSNTGIIVLHVFSTLILNVIMCGFTTAASNLNYASLDGEGADGTIFQMPSLAPLVSKDALFKSTRICKCA</sequence>
<proteinExistence type="predicted"/>
<keyword evidence="1" id="KW-1133">Transmembrane helix</keyword>